<proteinExistence type="predicted"/>
<dbReference type="SUPFAM" id="SSF50182">
    <property type="entry name" value="Sm-like ribonucleoproteins"/>
    <property type="match status" value="1"/>
</dbReference>
<keyword evidence="1" id="KW-1185">Reference proteome</keyword>
<accession>A0A915DK02</accession>
<protein>
    <submittedName>
        <fullName evidence="2">LSM domain-containing protein</fullName>
    </submittedName>
</protein>
<dbReference type="GO" id="GO:0005683">
    <property type="term" value="C:U7 snRNP"/>
    <property type="evidence" value="ECO:0007669"/>
    <property type="project" value="TreeGrafter"/>
</dbReference>
<dbReference type="AlphaFoldDB" id="A0A915DK02"/>
<dbReference type="GO" id="GO:0071209">
    <property type="term" value="F:U7 snRNA binding"/>
    <property type="evidence" value="ECO:0007669"/>
    <property type="project" value="InterPro"/>
</dbReference>
<dbReference type="Proteomes" id="UP000887574">
    <property type="component" value="Unplaced"/>
</dbReference>
<dbReference type="InterPro" id="IPR010920">
    <property type="entry name" value="LSM_dom_sf"/>
</dbReference>
<dbReference type="PANTHER" id="PTHR21415:SF1">
    <property type="entry name" value="U7 SNRNA-ASSOCIATED SM-LIKE PROTEIN LSM11"/>
    <property type="match status" value="1"/>
</dbReference>
<name>A0A915DK02_9BILA</name>
<organism evidence="1 2">
    <name type="scientific">Ditylenchus dipsaci</name>
    <dbReference type="NCBI Taxonomy" id="166011"/>
    <lineage>
        <taxon>Eukaryota</taxon>
        <taxon>Metazoa</taxon>
        <taxon>Ecdysozoa</taxon>
        <taxon>Nematoda</taxon>
        <taxon>Chromadorea</taxon>
        <taxon>Rhabditida</taxon>
        <taxon>Tylenchina</taxon>
        <taxon>Tylenchomorpha</taxon>
        <taxon>Sphaerularioidea</taxon>
        <taxon>Anguinidae</taxon>
        <taxon>Anguininae</taxon>
        <taxon>Ditylenchus</taxon>
    </lineage>
</organism>
<dbReference type="WBParaSite" id="jg20064">
    <property type="protein sequence ID" value="jg20064"/>
    <property type="gene ID" value="jg20064"/>
</dbReference>
<dbReference type="PANTHER" id="PTHR21415">
    <property type="entry name" value="U7 SNRNA-ASSOCIATED SM-LIKE PROTEIN LSM11"/>
    <property type="match status" value="1"/>
</dbReference>
<dbReference type="GO" id="GO:0006398">
    <property type="term" value="P:mRNA 3'-end processing by stem-loop binding and cleavage"/>
    <property type="evidence" value="ECO:0007669"/>
    <property type="project" value="TreeGrafter"/>
</dbReference>
<evidence type="ECO:0000313" key="1">
    <source>
        <dbReference type="Proteomes" id="UP000887574"/>
    </source>
</evidence>
<dbReference type="Gene3D" id="2.30.30.100">
    <property type="match status" value="1"/>
</dbReference>
<evidence type="ECO:0000313" key="2">
    <source>
        <dbReference type="WBParaSite" id="jg20064"/>
    </source>
</evidence>
<reference evidence="2" key="1">
    <citation type="submission" date="2022-11" db="UniProtKB">
        <authorList>
            <consortium name="WormBaseParasite"/>
        </authorList>
    </citation>
    <scope>IDENTIFICATION</scope>
</reference>
<sequence>MDPFRDDFDVSQALSSLPTYDIQPCASFSAFEQQLIAEQPEALTAFRQLENKENEKAQISKKLSSKERFKRLQSICVQDAKPLQPKPVVKPKEKRRVKQIDTGKGKVFAVGNTATTCNPSDVYGRMEEWMTSMSRVCVKIRAHAASHTRQEPNRLLQGVIVAFDKHWNLILRDIDEVYTPPLRLGNVQASANGMPASVVYTQADREKVLQRYSIVI</sequence>
<dbReference type="InterPro" id="IPR039267">
    <property type="entry name" value="Lsm11"/>
</dbReference>